<evidence type="ECO:0000313" key="3">
    <source>
        <dbReference type="Proteomes" id="UP000005237"/>
    </source>
</evidence>
<reference evidence="3" key="1">
    <citation type="submission" date="2010-08" db="EMBL/GenBank/DDBJ databases">
        <authorList>
            <consortium name="Caenorhabditis japonica Sequencing Consortium"/>
            <person name="Wilson R.K."/>
        </authorList>
    </citation>
    <scope>NUCLEOTIDE SEQUENCE [LARGE SCALE GENOMIC DNA]</scope>
    <source>
        <strain evidence="3">DF5081</strain>
    </source>
</reference>
<dbReference type="AlphaFoldDB" id="A0A8R1ISB8"/>
<evidence type="ECO:0000313" key="2">
    <source>
        <dbReference type="EnsemblMetazoa" id="CJA37887.1"/>
    </source>
</evidence>
<feature type="region of interest" description="Disordered" evidence="1">
    <location>
        <begin position="58"/>
        <end position="102"/>
    </location>
</feature>
<dbReference type="EnsemblMetazoa" id="CJA37887.1">
    <property type="protein sequence ID" value="CJA37887.1"/>
    <property type="gene ID" value="WBGene00213734"/>
</dbReference>
<evidence type="ECO:0000256" key="1">
    <source>
        <dbReference type="SAM" id="MobiDB-lite"/>
    </source>
</evidence>
<organism evidence="2 3">
    <name type="scientific">Caenorhabditis japonica</name>
    <dbReference type="NCBI Taxonomy" id="281687"/>
    <lineage>
        <taxon>Eukaryota</taxon>
        <taxon>Metazoa</taxon>
        <taxon>Ecdysozoa</taxon>
        <taxon>Nematoda</taxon>
        <taxon>Chromadorea</taxon>
        <taxon>Rhabditida</taxon>
        <taxon>Rhabditina</taxon>
        <taxon>Rhabditomorpha</taxon>
        <taxon>Rhabditoidea</taxon>
        <taxon>Rhabditidae</taxon>
        <taxon>Peloderinae</taxon>
        <taxon>Caenorhabditis</taxon>
    </lineage>
</organism>
<reference evidence="2" key="2">
    <citation type="submission" date="2022-06" db="UniProtKB">
        <authorList>
            <consortium name="EnsemblMetazoa"/>
        </authorList>
    </citation>
    <scope>IDENTIFICATION</scope>
    <source>
        <strain evidence="2">DF5081</strain>
    </source>
</reference>
<dbReference type="Proteomes" id="UP000005237">
    <property type="component" value="Unassembled WGS sequence"/>
</dbReference>
<keyword evidence="3" id="KW-1185">Reference proteome</keyword>
<sequence>TDSDISDYTYERTMKMEERNQLLKNLNKSDREKDIQNHLEIVTRERKLSRINEEAMRKNLSKHQKNWNTKGVRFSDDEESKEPKLGNGTLERDREERQRKRRYNVHKNAHGCQVERADASEIVGSAIGVCQLARTAGR</sequence>
<name>A0A8R1ISB8_CAEJA</name>
<proteinExistence type="predicted"/>
<accession>A0A8R1ISB8</accession>
<protein>
    <submittedName>
        <fullName evidence="2">Uncharacterized protein</fullName>
    </submittedName>
</protein>